<dbReference type="InterPro" id="IPR001394">
    <property type="entry name" value="Peptidase_C19_UCH"/>
</dbReference>
<dbReference type="InterPro" id="IPR000626">
    <property type="entry name" value="Ubiquitin-like_dom"/>
</dbReference>
<dbReference type="EC" id="3.4.19.12" evidence="6"/>
<organism evidence="10 11">
    <name type="scientific">Plasmodium vinckei vinckei</name>
    <dbReference type="NCBI Taxonomy" id="54757"/>
    <lineage>
        <taxon>Eukaryota</taxon>
        <taxon>Sar</taxon>
        <taxon>Alveolata</taxon>
        <taxon>Apicomplexa</taxon>
        <taxon>Aconoidasida</taxon>
        <taxon>Haemosporida</taxon>
        <taxon>Plasmodiidae</taxon>
        <taxon>Plasmodium</taxon>
        <taxon>Plasmodium (Vinckeia)</taxon>
    </lineage>
</organism>
<dbReference type="Pfam" id="PF00240">
    <property type="entry name" value="ubiquitin"/>
    <property type="match status" value="1"/>
</dbReference>
<evidence type="ECO:0000256" key="1">
    <source>
        <dbReference type="ARBA" id="ARBA00000707"/>
    </source>
</evidence>
<comment type="similarity">
    <text evidence="6">Belongs to the peptidase C19 family.</text>
</comment>
<dbReference type="InterPro" id="IPR029071">
    <property type="entry name" value="Ubiquitin-like_domsf"/>
</dbReference>
<feature type="domain" description="Ubiquitin-like" evidence="8">
    <location>
        <begin position="4"/>
        <end position="72"/>
    </location>
</feature>
<dbReference type="InterPro" id="IPR028889">
    <property type="entry name" value="USP"/>
</dbReference>
<dbReference type="GO" id="GO:0043161">
    <property type="term" value="P:proteasome-mediated ubiquitin-dependent protein catabolic process"/>
    <property type="evidence" value="ECO:0007669"/>
    <property type="project" value="InterPro"/>
</dbReference>
<feature type="compositionally biased region" description="Basic and acidic residues" evidence="7">
    <location>
        <begin position="243"/>
        <end position="280"/>
    </location>
</feature>
<evidence type="ECO:0000259" key="9">
    <source>
        <dbReference type="PROSITE" id="PS50235"/>
    </source>
</evidence>
<dbReference type="Gene3D" id="3.90.70.10">
    <property type="entry name" value="Cysteine proteinases"/>
    <property type="match status" value="1"/>
</dbReference>
<reference evidence="10 11" key="1">
    <citation type="submission" date="2019-01" db="EMBL/GenBank/DDBJ databases">
        <authorList>
            <person name="Ramaprasad A."/>
        </authorList>
    </citation>
    <scope>NUCLEOTIDE SEQUENCE [LARGE SCALE GENOMIC DNA]</scope>
</reference>
<dbReference type="PROSITE" id="PS00299">
    <property type="entry name" value="UBIQUITIN_1"/>
    <property type="match status" value="1"/>
</dbReference>
<dbReference type="GO" id="GO:0016579">
    <property type="term" value="P:protein deubiquitination"/>
    <property type="evidence" value="ECO:0007669"/>
    <property type="project" value="InterPro"/>
</dbReference>
<evidence type="ECO:0000256" key="7">
    <source>
        <dbReference type="SAM" id="MobiDB-lite"/>
    </source>
</evidence>
<dbReference type="AlphaFoldDB" id="A0A449BX69"/>
<dbReference type="Gene3D" id="3.10.20.90">
    <property type="entry name" value="Phosphatidylinositol 3-kinase Catalytic Subunit, Chain A, domain 1"/>
    <property type="match status" value="1"/>
</dbReference>
<keyword evidence="3 6" id="KW-0833">Ubl conjugation pathway</keyword>
<sequence>MTIVKVTVKWKTNVYNDLELNINEPIALFKEQLWKLTAVPAEKQKLMYKGLIKDDTDLQTLNIKNNDKIMLVGSSEALAEKPDKITFVEDLSKEDKEKFNDDKNIIFEDQGIVNLGNTCYFNAVLQFLTSFNDLGEFLCNIKKPKSLGFRSNKDILFDCYIHFSKTFGKSSEPYVPLELLKAFRDVFPKFKTVNVRTKQYAQQDAEECMNAILTSLNEHTESKIIDKLFSFKIVGKIKCIEQDDDPNKKKESPQNTEADKTKADKTEADKTEADKTKADKTEEEQDNNFELTEEFHNKLICYMGTQNTPVNHLHEGIRLSLIEKIKKKKNENDKEDTLYEKKSEIDSLPPYLIVHFLRFESKRIVDTSNTVSVVTAKICRKVSFPEIFDIYDFCSDKIKADLKIARNIIMNRKDIKTPNAKEETNEGDNPSQNPTTQLDEKKEFIEIPNGEYELISVITHKGRNEESGHYIAWKKMRNRINKDLQYDDNGPRVKKNKSNNEPSWFKMDDDKVSLHNFSSLDLFGGCSDYNTAVLLLYKRKTLSCTQEELNKNSA</sequence>
<gene>
    <name evidence="10" type="ORF">PVVCY_1204270</name>
</gene>
<feature type="compositionally biased region" description="Polar residues" evidence="7">
    <location>
        <begin position="427"/>
        <end position="437"/>
    </location>
</feature>
<dbReference type="InterPro" id="IPR044635">
    <property type="entry name" value="UBP14-like"/>
</dbReference>
<dbReference type="GO" id="GO:0070628">
    <property type="term" value="F:proteasome binding"/>
    <property type="evidence" value="ECO:0007669"/>
    <property type="project" value="TreeGrafter"/>
</dbReference>
<dbReference type="SMART" id="SM00213">
    <property type="entry name" value="UBQ"/>
    <property type="match status" value="1"/>
</dbReference>
<protein>
    <recommendedName>
        <fullName evidence="6">Ubiquitin carboxyl-terminal hydrolase</fullName>
        <ecNumber evidence="6">3.4.19.12</ecNumber>
    </recommendedName>
</protein>
<evidence type="ECO:0000313" key="10">
    <source>
        <dbReference type="EMBL" id="VEV58028.1"/>
    </source>
</evidence>
<dbReference type="PROSITE" id="PS50235">
    <property type="entry name" value="USP_3"/>
    <property type="match status" value="1"/>
</dbReference>
<dbReference type="PROSITE" id="PS00973">
    <property type="entry name" value="USP_2"/>
    <property type="match status" value="1"/>
</dbReference>
<dbReference type="InterPro" id="IPR018200">
    <property type="entry name" value="USP_CS"/>
</dbReference>
<dbReference type="CDD" id="cd16104">
    <property type="entry name" value="Ubl_USP14_like"/>
    <property type="match status" value="1"/>
</dbReference>
<dbReference type="InterPro" id="IPR019954">
    <property type="entry name" value="Ubiquitin_CS"/>
</dbReference>
<dbReference type="PROSITE" id="PS00972">
    <property type="entry name" value="USP_1"/>
    <property type="match status" value="1"/>
</dbReference>
<proteinExistence type="inferred from homology"/>
<dbReference type="Proteomes" id="UP000290582">
    <property type="component" value="Chromosome PVVCY_12"/>
</dbReference>
<evidence type="ECO:0000259" key="8">
    <source>
        <dbReference type="PROSITE" id="PS50053"/>
    </source>
</evidence>
<dbReference type="InterPro" id="IPR038765">
    <property type="entry name" value="Papain-like_cys_pep_sf"/>
</dbReference>
<dbReference type="RefSeq" id="XP_008623658.1">
    <property type="nucleotide sequence ID" value="XM_008625436.1"/>
</dbReference>
<dbReference type="PANTHER" id="PTHR43982">
    <property type="entry name" value="UBIQUITIN CARBOXYL-TERMINAL HYDROLASE"/>
    <property type="match status" value="1"/>
</dbReference>
<comment type="catalytic activity">
    <reaction evidence="1 6">
        <text>Thiol-dependent hydrolysis of ester, thioester, amide, peptide and isopeptide bonds formed by the C-terminal Gly of ubiquitin (a 76-residue protein attached to proteins as an intracellular targeting signal).</text>
        <dbReference type="EC" id="3.4.19.12"/>
    </reaction>
</comment>
<accession>A0A449BX69</accession>
<dbReference type="VEuPathDB" id="PlasmoDB:PVVCY_1204270"/>
<name>A0A449BX69_PLAVN</name>
<dbReference type="EMBL" id="LR215068">
    <property type="protein sequence ID" value="VEV58028.1"/>
    <property type="molecule type" value="Genomic_DNA"/>
</dbReference>
<evidence type="ECO:0000256" key="6">
    <source>
        <dbReference type="RuleBase" id="RU366025"/>
    </source>
</evidence>
<feature type="region of interest" description="Disordered" evidence="7">
    <location>
        <begin position="243"/>
        <end position="289"/>
    </location>
</feature>
<keyword evidence="2 6" id="KW-0645">Protease</keyword>
<feature type="region of interest" description="Disordered" evidence="7">
    <location>
        <begin position="416"/>
        <end position="440"/>
    </location>
</feature>
<dbReference type="Pfam" id="PF00443">
    <property type="entry name" value="UCH"/>
    <property type="match status" value="1"/>
</dbReference>
<evidence type="ECO:0000256" key="4">
    <source>
        <dbReference type="ARBA" id="ARBA00022801"/>
    </source>
</evidence>
<evidence type="ECO:0000313" key="11">
    <source>
        <dbReference type="Proteomes" id="UP000290582"/>
    </source>
</evidence>
<dbReference type="PROSITE" id="PS50053">
    <property type="entry name" value="UBIQUITIN_2"/>
    <property type="match status" value="1"/>
</dbReference>
<evidence type="ECO:0000256" key="3">
    <source>
        <dbReference type="ARBA" id="ARBA00022786"/>
    </source>
</evidence>
<dbReference type="GO" id="GO:0061136">
    <property type="term" value="P:regulation of proteasomal protein catabolic process"/>
    <property type="evidence" value="ECO:0007669"/>
    <property type="project" value="TreeGrafter"/>
</dbReference>
<dbReference type="KEGG" id="pvv:PVVCY_1204270"/>
<dbReference type="PANTHER" id="PTHR43982:SF1">
    <property type="entry name" value="UBIQUITIN CARBOXYL-TERMINAL HYDROLASE 14"/>
    <property type="match status" value="1"/>
</dbReference>
<keyword evidence="4 6" id="KW-0378">Hydrolase</keyword>
<dbReference type="GeneID" id="19959964"/>
<dbReference type="SUPFAM" id="SSF54001">
    <property type="entry name" value="Cysteine proteinases"/>
    <property type="match status" value="1"/>
</dbReference>
<keyword evidence="5 6" id="KW-0788">Thiol protease</keyword>
<dbReference type="OrthoDB" id="333239at2759"/>
<evidence type="ECO:0000256" key="5">
    <source>
        <dbReference type="ARBA" id="ARBA00022807"/>
    </source>
</evidence>
<feature type="domain" description="USP" evidence="9">
    <location>
        <begin position="110"/>
        <end position="540"/>
    </location>
</feature>
<dbReference type="GO" id="GO:0004843">
    <property type="term" value="F:cysteine-type deubiquitinase activity"/>
    <property type="evidence" value="ECO:0007669"/>
    <property type="project" value="UniProtKB-UniRule"/>
</dbReference>
<evidence type="ECO:0000256" key="2">
    <source>
        <dbReference type="ARBA" id="ARBA00022670"/>
    </source>
</evidence>
<dbReference type="SUPFAM" id="SSF54236">
    <property type="entry name" value="Ubiquitin-like"/>
    <property type="match status" value="1"/>
</dbReference>